<dbReference type="Proteomes" id="UP000540191">
    <property type="component" value="Unassembled WGS sequence"/>
</dbReference>
<evidence type="ECO:0000256" key="1">
    <source>
        <dbReference type="SAM" id="MobiDB-lite"/>
    </source>
</evidence>
<name>A0A7W7M4A5_9MICC</name>
<proteinExistence type="predicted"/>
<dbReference type="RefSeq" id="WP_184242102.1">
    <property type="nucleotide sequence ID" value="NZ_JACHNA010000001.1"/>
</dbReference>
<accession>A0A7W7M4A5</accession>
<comment type="caution">
    <text evidence="3">The sequence shown here is derived from an EMBL/GenBank/DDBJ whole genome shotgun (WGS) entry which is preliminary data.</text>
</comment>
<dbReference type="AlphaFoldDB" id="A0A7W7M4A5"/>
<evidence type="ECO:0000313" key="3">
    <source>
        <dbReference type="EMBL" id="MBB4736459.1"/>
    </source>
</evidence>
<keyword evidence="2" id="KW-0812">Transmembrane</keyword>
<gene>
    <name evidence="3" type="ORF">HDA30_001967</name>
</gene>
<feature type="transmembrane region" description="Helical" evidence="2">
    <location>
        <begin position="130"/>
        <end position="149"/>
    </location>
</feature>
<protein>
    <submittedName>
        <fullName evidence="3">MFS family permease</fullName>
    </submittedName>
</protein>
<sequence length="317" mass="33516">MSTVPERSLHRLRDRPAPAEPDHDDAGHRADRAGRWTDPSRPSHRRGLSSRVGQAGTAFVILVSVAVAAWGAGAFGGAGVQDTMGGLLGEDGSWLAPAAPAFGIWSLIYAGLLAYAVWQFLPPAQTRRHDGLRGLVLTGVVLNSVWLVAAHLELLWLTVVVILALLAVLVTTLLRLERRRHASWSERILLDGVQGVYLGWICAAAVANVFAWLSFHSWLPGAFLPATWALAGLVIATIVGAVISVYDGGRIGPAAALAWGLAWIGVGRSDGTGMQSGSVAVTAIGCAGVVLLCWALALWLSHRSATGEARDVILDRD</sequence>
<feature type="transmembrane region" description="Helical" evidence="2">
    <location>
        <begin position="227"/>
        <end position="246"/>
    </location>
</feature>
<keyword evidence="2" id="KW-1133">Transmembrane helix</keyword>
<evidence type="ECO:0000313" key="4">
    <source>
        <dbReference type="Proteomes" id="UP000540191"/>
    </source>
</evidence>
<dbReference type="PANTHER" id="PTHR33802:SF1">
    <property type="entry name" value="XK-RELATED PROTEIN"/>
    <property type="match status" value="1"/>
</dbReference>
<feature type="compositionally biased region" description="Basic and acidic residues" evidence="1">
    <location>
        <begin position="7"/>
        <end position="35"/>
    </location>
</feature>
<feature type="transmembrane region" description="Helical" evidence="2">
    <location>
        <begin position="251"/>
        <end position="267"/>
    </location>
</feature>
<dbReference type="Gene3D" id="1.20.1260.100">
    <property type="entry name" value="TspO/MBR protein"/>
    <property type="match status" value="1"/>
</dbReference>
<organism evidence="3 4">
    <name type="scientific">Micrococcus cohnii</name>
    <dbReference type="NCBI Taxonomy" id="993416"/>
    <lineage>
        <taxon>Bacteria</taxon>
        <taxon>Bacillati</taxon>
        <taxon>Actinomycetota</taxon>
        <taxon>Actinomycetes</taxon>
        <taxon>Micrococcales</taxon>
        <taxon>Micrococcaceae</taxon>
        <taxon>Micrococcus</taxon>
    </lineage>
</organism>
<reference evidence="3 4" key="1">
    <citation type="submission" date="2020-08" db="EMBL/GenBank/DDBJ databases">
        <title>Sequencing the genomes of 1000 actinobacteria strains.</title>
        <authorList>
            <person name="Klenk H.-P."/>
        </authorList>
    </citation>
    <scope>NUCLEOTIDE SEQUENCE [LARGE SCALE GENOMIC DNA]</scope>
    <source>
        <strain evidence="3 4">DSM 23974</strain>
    </source>
</reference>
<evidence type="ECO:0000256" key="2">
    <source>
        <dbReference type="SAM" id="Phobius"/>
    </source>
</evidence>
<feature type="transmembrane region" description="Helical" evidence="2">
    <location>
        <begin position="195"/>
        <end position="215"/>
    </location>
</feature>
<feature type="transmembrane region" description="Helical" evidence="2">
    <location>
        <begin position="155"/>
        <end position="174"/>
    </location>
</feature>
<feature type="transmembrane region" description="Helical" evidence="2">
    <location>
        <begin position="279"/>
        <end position="300"/>
    </location>
</feature>
<keyword evidence="2" id="KW-0472">Membrane</keyword>
<feature type="transmembrane region" description="Helical" evidence="2">
    <location>
        <begin position="98"/>
        <end position="118"/>
    </location>
</feature>
<dbReference type="EMBL" id="JACHNA010000001">
    <property type="protein sequence ID" value="MBB4736459.1"/>
    <property type="molecule type" value="Genomic_DNA"/>
</dbReference>
<feature type="transmembrane region" description="Helical" evidence="2">
    <location>
        <begin position="55"/>
        <end position="78"/>
    </location>
</feature>
<dbReference type="PANTHER" id="PTHR33802">
    <property type="entry name" value="SI:CH211-161H7.5-RELATED"/>
    <property type="match status" value="1"/>
</dbReference>
<keyword evidence="4" id="KW-1185">Reference proteome</keyword>
<feature type="region of interest" description="Disordered" evidence="1">
    <location>
        <begin position="1"/>
        <end position="49"/>
    </location>
</feature>
<dbReference type="InterPro" id="IPR038330">
    <property type="entry name" value="TspO/MBR-related_sf"/>
</dbReference>